<evidence type="ECO:0000313" key="3">
    <source>
        <dbReference type="EMBL" id="ACN27967.1"/>
    </source>
</evidence>
<dbReference type="RefSeq" id="NP_001168363.1">
    <property type="nucleotide sequence ID" value="NM_001174892.1"/>
</dbReference>
<keyword evidence="2" id="KW-0472">Membrane</keyword>
<evidence type="ECO:0000256" key="1">
    <source>
        <dbReference type="SAM" id="MobiDB-lite"/>
    </source>
</evidence>
<feature type="region of interest" description="Disordered" evidence="1">
    <location>
        <begin position="85"/>
        <end position="147"/>
    </location>
</feature>
<feature type="compositionally biased region" description="Low complexity" evidence="1">
    <location>
        <begin position="110"/>
        <end position="121"/>
    </location>
</feature>
<dbReference type="KEGG" id="zma:100382131"/>
<proteinExistence type="evidence at transcript level"/>
<dbReference type="GeneID" id="100382131"/>
<organism evidence="3">
    <name type="scientific">Zea mays</name>
    <name type="common">Maize</name>
    <dbReference type="NCBI Taxonomy" id="4577"/>
    <lineage>
        <taxon>Eukaryota</taxon>
        <taxon>Viridiplantae</taxon>
        <taxon>Streptophyta</taxon>
        <taxon>Embryophyta</taxon>
        <taxon>Tracheophyta</taxon>
        <taxon>Spermatophyta</taxon>
        <taxon>Magnoliopsida</taxon>
        <taxon>Liliopsida</taxon>
        <taxon>Poales</taxon>
        <taxon>Poaceae</taxon>
        <taxon>PACMAD clade</taxon>
        <taxon>Panicoideae</taxon>
        <taxon>Andropogonodae</taxon>
        <taxon>Andropogoneae</taxon>
        <taxon>Tripsacinae</taxon>
        <taxon>Zea</taxon>
    </lineage>
</organism>
<dbReference type="RefSeq" id="NP_001305183.1">
    <property type="nucleotide sequence ID" value="NM_001318254.1"/>
</dbReference>
<evidence type="ECO:0000256" key="2">
    <source>
        <dbReference type="SAM" id="Phobius"/>
    </source>
</evidence>
<name>C0P4Q1_MAIZE</name>
<reference evidence="3" key="1">
    <citation type="journal article" date="2009" name="PLoS Genet.">
        <title>Sequencing, mapping, and analysis of 27,455 maize full-length cDNAs.</title>
        <authorList>
            <person name="Soderlund C."/>
            <person name="Descour A."/>
            <person name="Kudrna D."/>
            <person name="Bomhoff M."/>
            <person name="Boyd L."/>
            <person name="Currie J."/>
            <person name="Angelova A."/>
            <person name="Collura K."/>
            <person name="Wissotski M."/>
            <person name="Ashley E."/>
            <person name="Morrow D."/>
            <person name="Fernandes J."/>
            <person name="Walbot V."/>
            <person name="Yu Y."/>
        </authorList>
    </citation>
    <scope>NUCLEOTIDE SEQUENCE</scope>
    <source>
        <strain evidence="3">B73</strain>
    </source>
</reference>
<protein>
    <submittedName>
        <fullName evidence="3">Uncharacterized protein</fullName>
    </submittedName>
</protein>
<dbReference type="EMBL" id="BT063270">
    <property type="protein sequence ID" value="ACN27967.1"/>
    <property type="molecule type" value="mRNA"/>
</dbReference>
<sequence length="219" mass="24509">MLITITAIPLDRLDQVSCSAALGQDNNLITVHFYAAGYHHRRHHHHRPGFGGGGRGFQRRVCWASHHHRYTESCCPSRRRRGLLGPGPLPDGAAAQGVRDPERRAGGAQGAAAGVRGGNQQEQGHQRRDGLAPRSPGQRQGRRHHGQGRHRVFLCHLHWRRTAISSFAAVVIYGYYYIIIQCGRVSSSFFSCHVLMCEKFILLCSFRACFLVLDLRVIM</sequence>
<dbReference type="AlphaFoldDB" id="C0P4Q1"/>
<feature type="transmembrane region" description="Helical" evidence="2">
    <location>
        <begin position="159"/>
        <end position="180"/>
    </location>
</feature>
<keyword evidence="2" id="KW-0812">Transmembrane</keyword>
<accession>C0P4Q1</accession>
<keyword evidence="2" id="KW-1133">Transmembrane helix</keyword>